<proteinExistence type="predicted"/>
<dbReference type="Proteomes" id="UP000292927">
    <property type="component" value="Unassembled WGS sequence"/>
</dbReference>
<keyword evidence="4" id="KW-1185">Reference proteome</keyword>
<feature type="region of interest" description="Disordered" evidence="1">
    <location>
        <begin position="34"/>
        <end position="115"/>
    </location>
</feature>
<sequence>MAKKSGTWLAVLLGIGSAVAAGVAASIAITKKHQKEDAAAEAEFTDTADSAEPAEPVQKISGEDRNYVSIPHPEVSEDGEDLPGEEKEIAPTECEDAPVEDAPSEEKPVTKEELE</sequence>
<gene>
    <name evidence="3" type="ORF">EV209_0362</name>
</gene>
<organism evidence="3 4">
    <name type="scientific">Cuneatibacter caecimuris</name>
    <dbReference type="NCBI Taxonomy" id="1796618"/>
    <lineage>
        <taxon>Bacteria</taxon>
        <taxon>Bacillati</taxon>
        <taxon>Bacillota</taxon>
        <taxon>Clostridia</taxon>
        <taxon>Lachnospirales</taxon>
        <taxon>Lachnospiraceae</taxon>
        <taxon>Cuneatibacter</taxon>
    </lineage>
</organism>
<name>A0A4Q7PMW1_9FIRM</name>
<reference evidence="3 4" key="1">
    <citation type="submission" date="2019-02" db="EMBL/GenBank/DDBJ databases">
        <title>Genomic Encyclopedia of Type Strains, Phase IV (KMG-IV): sequencing the most valuable type-strain genomes for metagenomic binning, comparative biology and taxonomic classification.</title>
        <authorList>
            <person name="Goeker M."/>
        </authorList>
    </citation>
    <scope>NUCLEOTIDE SEQUENCE [LARGE SCALE GENOMIC DNA]</scope>
    <source>
        <strain evidence="3 4">DSM 29486</strain>
    </source>
</reference>
<dbReference type="AlphaFoldDB" id="A0A4Q7PMW1"/>
<dbReference type="EMBL" id="SGXF01000001">
    <property type="protein sequence ID" value="RZT02252.1"/>
    <property type="molecule type" value="Genomic_DNA"/>
</dbReference>
<evidence type="ECO:0000256" key="1">
    <source>
        <dbReference type="SAM" id="MobiDB-lite"/>
    </source>
</evidence>
<feature type="chain" id="PRO_5020758821" evidence="2">
    <location>
        <begin position="21"/>
        <end position="115"/>
    </location>
</feature>
<evidence type="ECO:0000313" key="3">
    <source>
        <dbReference type="EMBL" id="RZT02252.1"/>
    </source>
</evidence>
<dbReference type="RefSeq" id="WP_130432463.1">
    <property type="nucleotide sequence ID" value="NZ_SGXF01000001.1"/>
</dbReference>
<feature type="signal peptide" evidence="2">
    <location>
        <begin position="1"/>
        <end position="20"/>
    </location>
</feature>
<evidence type="ECO:0000256" key="2">
    <source>
        <dbReference type="SAM" id="SignalP"/>
    </source>
</evidence>
<comment type="caution">
    <text evidence="3">The sequence shown here is derived from an EMBL/GenBank/DDBJ whole genome shotgun (WGS) entry which is preliminary data.</text>
</comment>
<keyword evidence="2" id="KW-0732">Signal</keyword>
<feature type="compositionally biased region" description="Basic and acidic residues" evidence="1">
    <location>
        <begin position="104"/>
        <end position="115"/>
    </location>
</feature>
<evidence type="ECO:0000313" key="4">
    <source>
        <dbReference type="Proteomes" id="UP000292927"/>
    </source>
</evidence>
<feature type="compositionally biased region" description="Acidic residues" evidence="1">
    <location>
        <begin position="93"/>
        <end position="103"/>
    </location>
</feature>
<accession>A0A4Q7PMW1</accession>
<protein>
    <submittedName>
        <fullName evidence="3">Uncharacterized protein</fullName>
    </submittedName>
</protein>